<dbReference type="AlphaFoldDB" id="A0AAD5Y0U7"/>
<protein>
    <submittedName>
        <fullName evidence="5">GINS complex subunit</fullName>
    </submittedName>
</protein>
<sequence length="167" mass="20033">MLASELDEILGIDPQIQTSENVYEQIKQALVNEIYSPELLTFQEELFSKMKDTLELQVIWPNNKLNKAEDMQNSEQIDKIEHYVTLQEIERIKFILRKYIKTRIAKIEKYTLFYLMDPSERFKMSSDEIVYAERFSEMVEKYHHDSFLKELPPHLQSLKDPEMSNRH</sequence>
<dbReference type="InterPro" id="IPR021151">
    <property type="entry name" value="GINS_A"/>
</dbReference>
<name>A0AAD5Y0U7_9FUNG</name>
<dbReference type="PIRSF" id="PIRSF007764">
    <property type="entry name" value="Sld5"/>
    <property type="match status" value="1"/>
</dbReference>
<dbReference type="GO" id="GO:0000727">
    <property type="term" value="P:double-strand break repair via break-induced replication"/>
    <property type="evidence" value="ECO:0007669"/>
    <property type="project" value="TreeGrafter"/>
</dbReference>
<proteinExistence type="predicted"/>
<comment type="caution">
    <text evidence="5">The sequence shown here is derived from an EMBL/GenBank/DDBJ whole genome shotgun (WGS) entry which is preliminary data.</text>
</comment>
<dbReference type="InterPro" id="IPR036224">
    <property type="entry name" value="GINS_bundle-like_dom_sf"/>
</dbReference>
<evidence type="ECO:0000259" key="4">
    <source>
        <dbReference type="Pfam" id="PF05916"/>
    </source>
</evidence>
<dbReference type="InterPro" id="IPR038749">
    <property type="entry name" value="Sld5_GINS_A"/>
</dbReference>
<gene>
    <name evidence="5" type="primary">SLD5</name>
    <name evidence="5" type="ORF">HK103_001559</name>
</gene>
<accession>A0AAD5Y0U7</accession>
<evidence type="ECO:0000313" key="6">
    <source>
        <dbReference type="Proteomes" id="UP001210925"/>
    </source>
</evidence>
<reference evidence="5" key="1">
    <citation type="submission" date="2020-05" db="EMBL/GenBank/DDBJ databases">
        <title>Phylogenomic resolution of chytrid fungi.</title>
        <authorList>
            <person name="Stajich J.E."/>
            <person name="Amses K."/>
            <person name="Simmons R."/>
            <person name="Seto K."/>
            <person name="Myers J."/>
            <person name="Bonds A."/>
            <person name="Quandt C.A."/>
            <person name="Barry K."/>
            <person name="Liu P."/>
            <person name="Grigoriev I."/>
            <person name="Longcore J.E."/>
            <person name="James T.Y."/>
        </authorList>
    </citation>
    <scope>NUCLEOTIDE SEQUENCE</scope>
    <source>
        <strain evidence="5">PLAUS21</strain>
    </source>
</reference>
<dbReference type="Gene3D" id="1.20.58.1030">
    <property type="match status" value="1"/>
</dbReference>
<dbReference type="PANTHER" id="PTHR21206">
    <property type="entry name" value="SLD5 PROTEIN"/>
    <property type="match status" value="1"/>
</dbReference>
<evidence type="ECO:0000256" key="3">
    <source>
        <dbReference type="ARBA" id="ARBA00023242"/>
    </source>
</evidence>
<evidence type="ECO:0000313" key="5">
    <source>
        <dbReference type="EMBL" id="KAJ3252440.1"/>
    </source>
</evidence>
<dbReference type="InterPro" id="IPR008591">
    <property type="entry name" value="GINS_Sld5"/>
</dbReference>
<keyword evidence="6" id="KW-1185">Reference proteome</keyword>
<dbReference type="PANTHER" id="PTHR21206:SF0">
    <property type="entry name" value="DNA REPLICATION COMPLEX GINS PROTEIN SLD5"/>
    <property type="match status" value="1"/>
</dbReference>
<dbReference type="GO" id="GO:0006261">
    <property type="term" value="P:DNA-templated DNA replication"/>
    <property type="evidence" value="ECO:0007669"/>
    <property type="project" value="InterPro"/>
</dbReference>
<feature type="domain" description="GINS subunit" evidence="4">
    <location>
        <begin position="67"/>
        <end position="144"/>
    </location>
</feature>
<dbReference type="SUPFAM" id="SSF158573">
    <property type="entry name" value="GINS helical bundle-like"/>
    <property type="match status" value="1"/>
</dbReference>
<dbReference type="CDD" id="cd11711">
    <property type="entry name" value="GINS_A_Sld5"/>
    <property type="match status" value="1"/>
</dbReference>
<dbReference type="EMBL" id="JADGKB010000141">
    <property type="protein sequence ID" value="KAJ3252440.1"/>
    <property type="molecule type" value="Genomic_DNA"/>
</dbReference>
<evidence type="ECO:0000256" key="1">
    <source>
        <dbReference type="ARBA" id="ARBA00004123"/>
    </source>
</evidence>
<organism evidence="5 6">
    <name type="scientific">Boothiomyces macroporosus</name>
    <dbReference type="NCBI Taxonomy" id="261099"/>
    <lineage>
        <taxon>Eukaryota</taxon>
        <taxon>Fungi</taxon>
        <taxon>Fungi incertae sedis</taxon>
        <taxon>Chytridiomycota</taxon>
        <taxon>Chytridiomycota incertae sedis</taxon>
        <taxon>Chytridiomycetes</taxon>
        <taxon>Rhizophydiales</taxon>
        <taxon>Terramycetaceae</taxon>
        <taxon>Boothiomyces</taxon>
    </lineage>
</organism>
<keyword evidence="3" id="KW-0539">Nucleus</keyword>
<dbReference type="Proteomes" id="UP001210925">
    <property type="component" value="Unassembled WGS sequence"/>
</dbReference>
<dbReference type="Pfam" id="PF05916">
    <property type="entry name" value="Sld5"/>
    <property type="match status" value="1"/>
</dbReference>
<evidence type="ECO:0000256" key="2">
    <source>
        <dbReference type="ARBA" id="ARBA00022705"/>
    </source>
</evidence>
<keyword evidence="2" id="KW-0235">DNA replication</keyword>
<dbReference type="GO" id="GO:0000811">
    <property type="term" value="C:GINS complex"/>
    <property type="evidence" value="ECO:0007669"/>
    <property type="project" value="TreeGrafter"/>
</dbReference>
<comment type="subcellular location">
    <subcellularLocation>
        <location evidence="1">Nucleus</location>
    </subcellularLocation>
</comment>